<keyword evidence="7" id="KW-0479">Metal-binding</keyword>
<dbReference type="InterPro" id="IPR007238">
    <property type="entry name" value="DNA_primase_lsu_euk/arc"/>
</dbReference>
<keyword evidence="5" id="KW-0639">Primosome</keyword>
<evidence type="ECO:0000313" key="13">
    <source>
        <dbReference type="Proteomes" id="UP000675881"/>
    </source>
</evidence>
<evidence type="ECO:0000256" key="10">
    <source>
        <dbReference type="ARBA" id="ARBA00023125"/>
    </source>
</evidence>
<dbReference type="AlphaFoldDB" id="A0A7R8HBX6"/>
<keyword evidence="9" id="KW-0411">Iron-sulfur</keyword>
<evidence type="ECO:0000256" key="1">
    <source>
        <dbReference type="ARBA" id="ARBA00001966"/>
    </source>
</evidence>
<keyword evidence="10" id="KW-0238">DNA-binding</keyword>
<dbReference type="OrthoDB" id="421393at2759"/>
<dbReference type="Gene3D" id="1.20.930.80">
    <property type="match status" value="1"/>
</dbReference>
<keyword evidence="4" id="KW-0004">4Fe-4S</keyword>
<evidence type="ECO:0000313" key="12">
    <source>
        <dbReference type="EMBL" id="CAF3002860.1"/>
    </source>
</evidence>
<gene>
    <name evidence="12" type="ORF">LSAA_12671</name>
</gene>
<dbReference type="GO" id="GO:0005658">
    <property type="term" value="C:alpha DNA polymerase:primase complex"/>
    <property type="evidence" value="ECO:0007669"/>
    <property type="project" value="UniProtKB-ARBA"/>
</dbReference>
<reference evidence="12" key="1">
    <citation type="submission" date="2021-02" db="EMBL/GenBank/DDBJ databases">
        <authorList>
            <person name="Bekaert M."/>
        </authorList>
    </citation>
    <scope>NUCLEOTIDE SEQUENCE</scope>
    <source>
        <strain evidence="12">IoA-00</strain>
    </source>
</reference>
<dbReference type="PANTHER" id="PTHR10537:SF3">
    <property type="entry name" value="DNA PRIMASE LARGE SUBUNIT"/>
    <property type="match status" value="1"/>
</dbReference>
<feature type="domain" description="DNA primase large subunit C-terminal" evidence="11">
    <location>
        <begin position="151"/>
        <end position="319"/>
    </location>
</feature>
<protein>
    <recommendedName>
        <fullName evidence="3">DNA primase large subunit</fullName>
    </recommendedName>
</protein>
<evidence type="ECO:0000259" key="11">
    <source>
        <dbReference type="Pfam" id="PF04104"/>
    </source>
</evidence>
<name>A0A7R8HBX6_LEPSM</name>
<dbReference type="InterPro" id="IPR016558">
    <property type="entry name" value="DNA_primase_lsu_euk"/>
</dbReference>
<dbReference type="Pfam" id="PF04104">
    <property type="entry name" value="DNA_primase_lrg"/>
    <property type="match status" value="1"/>
</dbReference>
<dbReference type="EMBL" id="HG994586">
    <property type="protein sequence ID" value="CAF3002860.1"/>
    <property type="molecule type" value="Genomic_DNA"/>
</dbReference>
<comment type="similarity">
    <text evidence="2">Belongs to the eukaryotic-type primase large subunit family.</text>
</comment>
<evidence type="ECO:0000256" key="8">
    <source>
        <dbReference type="ARBA" id="ARBA00023004"/>
    </source>
</evidence>
<dbReference type="Proteomes" id="UP000675881">
    <property type="component" value="Chromosome 7"/>
</dbReference>
<evidence type="ECO:0000256" key="2">
    <source>
        <dbReference type="ARBA" id="ARBA00010564"/>
    </source>
</evidence>
<dbReference type="Pfam" id="PF26466">
    <property type="entry name" value="DNA_primase_lrg_N"/>
    <property type="match status" value="1"/>
</dbReference>
<dbReference type="GO" id="GO:0046872">
    <property type="term" value="F:metal ion binding"/>
    <property type="evidence" value="ECO:0007669"/>
    <property type="project" value="UniProtKB-KW"/>
</dbReference>
<organism evidence="12 13">
    <name type="scientific">Lepeophtheirus salmonis</name>
    <name type="common">Salmon louse</name>
    <name type="synonym">Caligus salmonis</name>
    <dbReference type="NCBI Taxonomy" id="72036"/>
    <lineage>
        <taxon>Eukaryota</taxon>
        <taxon>Metazoa</taxon>
        <taxon>Ecdysozoa</taxon>
        <taxon>Arthropoda</taxon>
        <taxon>Crustacea</taxon>
        <taxon>Multicrustacea</taxon>
        <taxon>Hexanauplia</taxon>
        <taxon>Copepoda</taxon>
        <taxon>Siphonostomatoida</taxon>
        <taxon>Caligidae</taxon>
        <taxon>Lepeophtheirus</taxon>
    </lineage>
</organism>
<evidence type="ECO:0000256" key="5">
    <source>
        <dbReference type="ARBA" id="ARBA00022515"/>
    </source>
</evidence>
<sequence length="348" mass="40592">MDLFRFRFQYMSSTELEEFMKSNKLNYSPLDTDEQVLLADKLKESNPYAAMASQNYFKVHFTETLELVRQRRAFLSKGFVYVPDSEIISLLNWTFKSLLTQNLVLTCKTLPNLDEDERLVKMLNDLDKRYVGKDYSNVASDRVLPEHIAPLSEKSFPLCMKHIHDTLTNDHHIKYRARIQYGLFLKGIGLTLEDALSFFKGEFTKSHVKLDTFDKEYTYNIRYNYGLEGKKVNWAPWNCIKIIKENVGPGENHGCPYRHNDQNSLRSQLVSSGMKEEDIQEVLRLSREGHYQKACSYQFQARKGYEISTGLVNHPNQFYLESQQGPNKENTTKTNVKSERVLVFNNSK</sequence>
<comment type="cofactor">
    <cofactor evidence="1">
        <name>[4Fe-4S] cluster</name>
        <dbReference type="ChEBI" id="CHEBI:49883"/>
    </cofactor>
</comment>
<evidence type="ECO:0000256" key="9">
    <source>
        <dbReference type="ARBA" id="ARBA00023014"/>
    </source>
</evidence>
<proteinExistence type="inferred from homology"/>
<dbReference type="GO" id="GO:0006269">
    <property type="term" value="P:DNA replication, synthesis of primer"/>
    <property type="evidence" value="ECO:0007669"/>
    <property type="project" value="UniProtKB-KW"/>
</dbReference>
<keyword evidence="8" id="KW-0408">Iron</keyword>
<dbReference type="GO" id="GO:0006270">
    <property type="term" value="P:DNA replication initiation"/>
    <property type="evidence" value="ECO:0007669"/>
    <property type="project" value="TreeGrafter"/>
</dbReference>
<dbReference type="GO" id="GO:0003677">
    <property type="term" value="F:DNA binding"/>
    <property type="evidence" value="ECO:0007669"/>
    <property type="project" value="UniProtKB-KW"/>
</dbReference>
<dbReference type="PANTHER" id="PTHR10537">
    <property type="entry name" value="DNA PRIMASE LARGE SUBUNIT"/>
    <property type="match status" value="1"/>
</dbReference>
<evidence type="ECO:0000256" key="4">
    <source>
        <dbReference type="ARBA" id="ARBA00022485"/>
    </source>
</evidence>
<keyword evidence="6" id="KW-0235">DNA replication</keyword>
<evidence type="ECO:0000256" key="6">
    <source>
        <dbReference type="ARBA" id="ARBA00022705"/>
    </source>
</evidence>
<evidence type="ECO:0000256" key="7">
    <source>
        <dbReference type="ARBA" id="ARBA00022723"/>
    </source>
</evidence>
<dbReference type="SUPFAM" id="SSF140914">
    <property type="entry name" value="PriB N-terminal domain-like"/>
    <property type="match status" value="1"/>
</dbReference>
<keyword evidence="13" id="KW-1185">Reference proteome</keyword>
<dbReference type="InterPro" id="IPR058560">
    <property type="entry name" value="DNA_primase_C"/>
</dbReference>
<dbReference type="GO" id="GO:0051539">
    <property type="term" value="F:4 iron, 4 sulfur cluster binding"/>
    <property type="evidence" value="ECO:0007669"/>
    <property type="project" value="UniProtKB-KW"/>
</dbReference>
<dbReference type="CDD" id="cd07322">
    <property type="entry name" value="PriL_PriS_Eukaryotic"/>
    <property type="match status" value="1"/>
</dbReference>
<accession>A0A7R8HBX6</accession>
<evidence type="ECO:0000256" key="3">
    <source>
        <dbReference type="ARBA" id="ARBA00019038"/>
    </source>
</evidence>